<dbReference type="GO" id="GO:0005886">
    <property type="term" value="C:plasma membrane"/>
    <property type="evidence" value="ECO:0007669"/>
    <property type="project" value="UniProtKB-SubCell"/>
</dbReference>
<evidence type="ECO:0000313" key="7">
    <source>
        <dbReference type="EMBL" id="MBB5283705.1"/>
    </source>
</evidence>
<dbReference type="EMBL" id="JACHGF010000002">
    <property type="protein sequence ID" value="MBB5283705.1"/>
    <property type="molecule type" value="Genomic_DNA"/>
</dbReference>
<evidence type="ECO:0000256" key="1">
    <source>
        <dbReference type="ARBA" id="ARBA00004651"/>
    </source>
</evidence>
<dbReference type="InterPro" id="IPR001851">
    <property type="entry name" value="ABC_transp_permease"/>
</dbReference>
<comment type="subcellular location">
    <subcellularLocation>
        <location evidence="1">Cell membrane</location>
        <topology evidence="1">Multi-pass membrane protein</topology>
    </subcellularLocation>
</comment>
<dbReference type="Pfam" id="PF02653">
    <property type="entry name" value="BPD_transp_2"/>
    <property type="match status" value="1"/>
</dbReference>
<feature type="transmembrane region" description="Helical" evidence="6">
    <location>
        <begin position="159"/>
        <end position="179"/>
    </location>
</feature>
<feature type="transmembrane region" description="Helical" evidence="6">
    <location>
        <begin position="88"/>
        <end position="107"/>
    </location>
</feature>
<reference evidence="7 8" key="1">
    <citation type="submission" date="2020-08" db="EMBL/GenBank/DDBJ databases">
        <title>Genomic Encyclopedia of Type Strains, Phase IV (KMG-IV): sequencing the most valuable type-strain genomes for metagenomic binning, comparative biology and taxonomic classification.</title>
        <authorList>
            <person name="Goeker M."/>
        </authorList>
    </citation>
    <scope>NUCLEOTIDE SEQUENCE [LARGE SCALE GENOMIC DNA]</scope>
    <source>
        <strain evidence="7 8">DSM 105074</strain>
    </source>
</reference>
<dbReference type="CDD" id="cd06579">
    <property type="entry name" value="TM_PBP1_transp_AraH_like"/>
    <property type="match status" value="1"/>
</dbReference>
<dbReference type="RefSeq" id="WP_184173327.1">
    <property type="nucleotide sequence ID" value="NZ_JACHGF010000002.1"/>
</dbReference>
<feature type="transmembrane region" description="Helical" evidence="6">
    <location>
        <begin position="238"/>
        <end position="257"/>
    </location>
</feature>
<keyword evidence="5 6" id="KW-0472">Membrane</keyword>
<dbReference type="AlphaFoldDB" id="A0A840TL88"/>
<keyword evidence="8" id="KW-1185">Reference proteome</keyword>
<keyword evidence="4 6" id="KW-1133">Transmembrane helix</keyword>
<evidence type="ECO:0000256" key="2">
    <source>
        <dbReference type="ARBA" id="ARBA00022475"/>
    </source>
</evidence>
<organism evidence="7 8">
    <name type="scientific">Rhabdobacter roseus</name>
    <dbReference type="NCBI Taxonomy" id="1655419"/>
    <lineage>
        <taxon>Bacteria</taxon>
        <taxon>Pseudomonadati</taxon>
        <taxon>Bacteroidota</taxon>
        <taxon>Cytophagia</taxon>
        <taxon>Cytophagales</taxon>
        <taxon>Cytophagaceae</taxon>
        <taxon>Rhabdobacter</taxon>
    </lineage>
</organism>
<name>A0A840TL88_9BACT</name>
<protein>
    <submittedName>
        <fullName evidence="7">Ribose transport system permease protein</fullName>
    </submittedName>
</protein>
<dbReference type="PANTHER" id="PTHR32196">
    <property type="entry name" value="ABC TRANSPORTER PERMEASE PROTEIN YPHD-RELATED-RELATED"/>
    <property type="match status" value="1"/>
</dbReference>
<proteinExistence type="predicted"/>
<evidence type="ECO:0000256" key="6">
    <source>
        <dbReference type="SAM" id="Phobius"/>
    </source>
</evidence>
<dbReference type="Proteomes" id="UP000557307">
    <property type="component" value="Unassembled WGS sequence"/>
</dbReference>
<dbReference type="GO" id="GO:0022857">
    <property type="term" value="F:transmembrane transporter activity"/>
    <property type="evidence" value="ECO:0007669"/>
    <property type="project" value="InterPro"/>
</dbReference>
<evidence type="ECO:0000256" key="5">
    <source>
        <dbReference type="ARBA" id="ARBA00023136"/>
    </source>
</evidence>
<evidence type="ECO:0000256" key="4">
    <source>
        <dbReference type="ARBA" id="ARBA00022989"/>
    </source>
</evidence>
<gene>
    <name evidence="7" type="ORF">HNQ92_001831</name>
</gene>
<keyword evidence="2" id="KW-1003">Cell membrane</keyword>
<evidence type="ECO:0000313" key="8">
    <source>
        <dbReference type="Proteomes" id="UP000557307"/>
    </source>
</evidence>
<dbReference type="PANTHER" id="PTHR32196:SF72">
    <property type="entry name" value="RIBOSE IMPORT PERMEASE PROTEIN RBSC"/>
    <property type="match status" value="1"/>
</dbReference>
<feature type="transmembrane region" description="Helical" evidence="6">
    <location>
        <begin position="119"/>
        <end position="139"/>
    </location>
</feature>
<evidence type="ECO:0000256" key="3">
    <source>
        <dbReference type="ARBA" id="ARBA00022692"/>
    </source>
</evidence>
<keyword evidence="3 6" id="KW-0812">Transmembrane</keyword>
<accession>A0A840TL88</accession>
<sequence length="314" mass="33565">MRKNALFYLCLIYYLVAALLVPGFFSANNSWSLIFNLLPLLIAAIGQMYVILTGGIDLSATAIMATSSVVGGYIMSSDYGLNIPLSPLVLVVGVAAMLAIGMLIGLINGLSVSILGMPAFMVTLATMIFFNGLAVWITGSQNIYNLPEAFNNLFYTSVLWLPIPIWIGAIVLLLGFFILNKTVLGQWIYAVGMNGKTARVSGIHVGATTVFAYVFSGFCVSMAAILYTSRLETASPVMGQNILLDIIGAVIIGGSSLYGGKGKIHMTTLGAVFIILLDNSLNLMGLSYFMIMIIKGAVIVSAVLLNEWKQKSTV</sequence>
<feature type="transmembrane region" description="Helical" evidence="6">
    <location>
        <begin position="5"/>
        <end position="25"/>
    </location>
</feature>
<feature type="transmembrane region" description="Helical" evidence="6">
    <location>
        <begin position="31"/>
        <end position="51"/>
    </location>
</feature>
<comment type="caution">
    <text evidence="7">The sequence shown here is derived from an EMBL/GenBank/DDBJ whole genome shotgun (WGS) entry which is preliminary data.</text>
</comment>
<feature type="transmembrane region" description="Helical" evidence="6">
    <location>
        <begin position="200"/>
        <end position="226"/>
    </location>
</feature>